<name>A0ACB9CTD6_CICIN</name>
<dbReference type="Proteomes" id="UP001055811">
    <property type="component" value="Linkage Group LG05"/>
</dbReference>
<keyword evidence="2" id="KW-1185">Reference proteome</keyword>
<organism evidence="1 2">
    <name type="scientific">Cichorium intybus</name>
    <name type="common">Chicory</name>
    <dbReference type="NCBI Taxonomy" id="13427"/>
    <lineage>
        <taxon>Eukaryota</taxon>
        <taxon>Viridiplantae</taxon>
        <taxon>Streptophyta</taxon>
        <taxon>Embryophyta</taxon>
        <taxon>Tracheophyta</taxon>
        <taxon>Spermatophyta</taxon>
        <taxon>Magnoliopsida</taxon>
        <taxon>eudicotyledons</taxon>
        <taxon>Gunneridae</taxon>
        <taxon>Pentapetalae</taxon>
        <taxon>asterids</taxon>
        <taxon>campanulids</taxon>
        <taxon>Asterales</taxon>
        <taxon>Asteraceae</taxon>
        <taxon>Cichorioideae</taxon>
        <taxon>Cichorieae</taxon>
        <taxon>Cichoriinae</taxon>
        <taxon>Cichorium</taxon>
    </lineage>
</organism>
<dbReference type="EMBL" id="CM042013">
    <property type="protein sequence ID" value="KAI3737554.1"/>
    <property type="molecule type" value="Genomic_DNA"/>
</dbReference>
<comment type="caution">
    <text evidence="1">The sequence shown here is derived from an EMBL/GenBank/DDBJ whole genome shotgun (WGS) entry which is preliminary data.</text>
</comment>
<accession>A0ACB9CTD6</accession>
<evidence type="ECO:0000313" key="1">
    <source>
        <dbReference type="EMBL" id="KAI3737554.1"/>
    </source>
</evidence>
<gene>
    <name evidence="1" type="ORF">L2E82_27560</name>
</gene>
<reference evidence="1 2" key="2">
    <citation type="journal article" date="2022" name="Mol. Ecol. Resour.">
        <title>The genomes of chicory, endive, great burdock and yacon provide insights into Asteraceae paleo-polyploidization history and plant inulin production.</title>
        <authorList>
            <person name="Fan W."/>
            <person name="Wang S."/>
            <person name="Wang H."/>
            <person name="Wang A."/>
            <person name="Jiang F."/>
            <person name="Liu H."/>
            <person name="Zhao H."/>
            <person name="Xu D."/>
            <person name="Zhang Y."/>
        </authorList>
    </citation>
    <scope>NUCLEOTIDE SEQUENCE [LARGE SCALE GENOMIC DNA]</scope>
    <source>
        <strain evidence="2">cv. Punajuju</strain>
        <tissue evidence="1">Leaves</tissue>
    </source>
</reference>
<sequence length="369" mass="40207">MKTGLERLSSLKKLEVLDLSSNDDIDNDVLPSLMTLTSLKILDLSDTSLNGNFSVNEFAALENLEMLDLTGCSFNGAFEIEGFERVSVLRKLKTLNLADNEFDESVITSLKTLPSLTNLDLSHNPMSGPFSAQEFAPLENLEMLDLTGCSFNGAFEIQGSERVSLLRKLKTLNLGSNGFNESVITSLNRLPSLTNLDLSGNYFTGPFPAQELSHLTNLEELDLSFAQLNDTPNIQACKTLSRLKRLESIALPSNNFNKSIISCLSLLPSLKILDLTYSFPWGSSFPAQEFLNLPDLEVLLLSSNGFSGTIPMEAFASFSHLELLDLSDNNLVGSIPSSIQSLSSLRALSFANNELNGSLPDPGLCGHDP</sequence>
<proteinExistence type="predicted"/>
<evidence type="ECO:0000313" key="2">
    <source>
        <dbReference type="Proteomes" id="UP001055811"/>
    </source>
</evidence>
<protein>
    <submittedName>
        <fullName evidence="1">Uncharacterized protein</fullName>
    </submittedName>
</protein>
<reference evidence="2" key="1">
    <citation type="journal article" date="2022" name="Mol. Ecol. Resour.">
        <title>The genomes of chicory, endive, great burdock and yacon provide insights into Asteraceae palaeo-polyploidization history and plant inulin production.</title>
        <authorList>
            <person name="Fan W."/>
            <person name="Wang S."/>
            <person name="Wang H."/>
            <person name="Wang A."/>
            <person name="Jiang F."/>
            <person name="Liu H."/>
            <person name="Zhao H."/>
            <person name="Xu D."/>
            <person name="Zhang Y."/>
        </authorList>
    </citation>
    <scope>NUCLEOTIDE SEQUENCE [LARGE SCALE GENOMIC DNA]</scope>
    <source>
        <strain evidence="2">cv. Punajuju</strain>
    </source>
</reference>